<gene>
    <name evidence="5" type="ORF">SAMN02194393_03276</name>
</gene>
<protein>
    <submittedName>
        <fullName evidence="5">Protein N-acetyltransferase, RimJ/RimL family</fullName>
    </submittedName>
</protein>
<keyword evidence="6" id="KW-1185">Reference proteome</keyword>
<evidence type="ECO:0000256" key="3">
    <source>
        <dbReference type="ARBA" id="ARBA00038502"/>
    </source>
</evidence>
<comment type="similarity">
    <text evidence="3">Belongs to the acetyltransferase family. RimJ subfamily.</text>
</comment>
<dbReference type="Proteomes" id="UP000190285">
    <property type="component" value="Unassembled WGS sequence"/>
</dbReference>
<dbReference type="Pfam" id="PF13302">
    <property type="entry name" value="Acetyltransf_3"/>
    <property type="match status" value="1"/>
</dbReference>
<dbReference type="PANTHER" id="PTHR43792:SF8">
    <property type="entry name" value="[RIBOSOMAL PROTEIN US5]-ALANINE N-ACETYLTRANSFERASE"/>
    <property type="match status" value="1"/>
</dbReference>
<accession>A0A1T5LTE1</accession>
<proteinExistence type="inferred from homology"/>
<dbReference type="InterPro" id="IPR051531">
    <property type="entry name" value="N-acetyltransferase"/>
</dbReference>
<keyword evidence="1 5" id="KW-0808">Transferase</keyword>
<feature type="domain" description="N-acetyltransferase" evidence="4">
    <location>
        <begin position="22"/>
        <end position="176"/>
    </location>
</feature>
<dbReference type="AlphaFoldDB" id="A0A1T5LTE1"/>
<sequence>MNRLIETSRLFIRDFVKEDWESVHTYASREDVVRFMEWGPNSKEETKNFISRAIDFQQQNLRVNYDLAVILKETGELIGGGAINICNRKHKEGFIGYCFNPMYWRKGYGTETAEGLLNFGFNKLNLHRIYATCDINNIGSAKVLENIGMKREGHLRQNKWIRDRWRDSYLYSILEGEYKGNRNNI</sequence>
<name>A0A1T5LTE1_9FIRM</name>
<dbReference type="SUPFAM" id="SSF55729">
    <property type="entry name" value="Acyl-CoA N-acyltransferases (Nat)"/>
    <property type="match status" value="1"/>
</dbReference>
<dbReference type="RefSeq" id="WP_079493055.1">
    <property type="nucleotide sequence ID" value="NZ_FUZT01000008.1"/>
</dbReference>
<dbReference type="InterPro" id="IPR016181">
    <property type="entry name" value="Acyl_CoA_acyltransferase"/>
</dbReference>
<reference evidence="5 6" key="1">
    <citation type="submission" date="2017-02" db="EMBL/GenBank/DDBJ databases">
        <authorList>
            <person name="Peterson S.W."/>
        </authorList>
    </citation>
    <scope>NUCLEOTIDE SEQUENCE [LARGE SCALE GENOMIC DNA]</scope>
    <source>
        <strain evidence="5 6">M1</strain>
    </source>
</reference>
<evidence type="ECO:0000313" key="5">
    <source>
        <dbReference type="EMBL" id="SKC79277.1"/>
    </source>
</evidence>
<dbReference type="PANTHER" id="PTHR43792">
    <property type="entry name" value="GNAT FAMILY, PUTATIVE (AFU_ORTHOLOGUE AFUA_3G00765)-RELATED-RELATED"/>
    <property type="match status" value="1"/>
</dbReference>
<evidence type="ECO:0000313" key="6">
    <source>
        <dbReference type="Proteomes" id="UP000190285"/>
    </source>
</evidence>
<dbReference type="PROSITE" id="PS51186">
    <property type="entry name" value="GNAT"/>
    <property type="match status" value="1"/>
</dbReference>
<dbReference type="InterPro" id="IPR000182">
    <property type="entry name" value="GNAT_dom"/>
</dbReference>
<dbReference type="EMBL" id="FUZT01000008">
    <property type="protein sequence ID" value="SKC79277.1"/>
    <property type="molecule type" value="Genomic_DNA"/>
</dbReference>
<dbReference type="Gene3D" id="3.40.630.30">
    <property type="match status" value="1"/>
</dbReference>
<dbReference type="OrthoDB" id="9798081at2"/>
<evidence type="ECO:0000256" key="2">
    <source>
        <dbReference type="ARBA" id="ARBA00023315"/>
    </source>
</evidence>
<evidence type="ECO:0000259" key="4">
    <source>
        <dbReference type="PROSITE" id="PS51186"/>
    </source>
</evidence>
<keyword evidence="2" id="KW-0012">Acyltransferase</keyword>
<dbReference type="GO" id="GO:0016747">
    <property type="term" value="F:acyltransferase activity, transferring groups other than amino-acyl groups"/>
    <property type="evidence" value="ECO:0007669"/>
    <property type="project" value="InterPro"/>
</dbReference>
<evidence type="ECO:0000256" key="1">
    <source>
        <dbReference type="ARBA" id="ARBA00022679"/>
    </source>
</evidence>
<organism evidence="5 6">
    <name type="scientific">Maledivibacter halophilus</name>
    <dbReference type="NCBI Taxonomy" id="36842"/>
    <lineage>
        <taxon>Bacteria</taxon>
        <taxon>Bacillati</taxon>
        <taxon>Bacillota</taxon>
        <taxon>Clostridia</taxon>
        <taxon>Peptostreptococcales</taxon>
        <taxon>Caminicellaceae</taxon>
        <taxon>Maledivibacter</taxon>
    </lineage>
</organism>
<dbReference type="STRING" id="36842.SAMN02194393_03276"/>